<proteinExistence type="predicted"/>
<dbReference type="RefSeq" id="WP_014770343.1">
    <property type="nucleotide sequence ID" value="NC_018002.1"/>
</dbReference>
<dbReference type="HOGENOM" id="CLU_060275_3_0_7"/>
<protein>
    <recommendedName>
        <fullName evidence="1">Methyltransferase domain-containing protein</fullName>
    </recommendedName>
</protein>
<name>I3XZV6_SULBS</name>
<dbReference type="InterPro" id="IPR029063">
    <property type="entry name" value="SAM-dependent_MTases_sf"/>
</dbReference>
<dbReference type="eggNOG" id="COG2890">
    <property type="taxonomic scope" value="Bacteria"/>
</dbReference>
<dbReference type="STRING" id="760154.Sulba_2205"/>
<dbReference type="PATRIC" id="fig|760154.4.peg.2207"/>
<sequence>MQPKKQFWDTLAKRYPHFNTPSMSKDVQEILAWTKEQGIAYAPQSTLLDIGSGTGTFSIPLALLHVKVTAIDPSSNMLAILEEDARNEGVIERIKTHQSDWDTFDVPTPPYDIVLASMTPAIHDIFTIDKMIDASSKQGVFVSWGSYRINPFVDALLEAHAPEERFSQTGSIKAQDVMARLDAKNCSYVSKCFETQWSDTYTFEEAKEYAKEQLERRSIVPDFSIIETLLHQCSASEPIEIHTKAEKVILVWKH</sequence>
<feature type="domain" description="Methyltransferase" evidence="1">
    <location>
        <begin position="48"/>
        <end position="119"/>
    </location>
</feature>
<dbReference type="InterPro" id="IPR041698">
    <property type="entry name" value="Methyltransf_25"/>
</dbReference>
<dbReference type="CDD" id="cd02440">
    <property type="entry name" value="AdoMet_MTases"/>
    <property type="match status" value="1"/>
</dbReference>
<reference evidence="2 3" key="1">
    <citation type="submission" date="2012-06" db="EMBL/GenBank/DDBJ databases">
        <title>Complete sequence of Sulfurospirillum barnesii SES-3.</title>
        <authorList>
            <consortium name="US DOE Joint Genome Institute"/>
            <person name="Lucas S."/>
            <person name="Han J."/>
            <person name="Lapidus A."/>
            <person name="Cheng J.-F."/>
            <person name="Goodwin L."/>
            <person name="Pitluck S."/>
            <person name="Peters L."/>
            <person name="Ovchinnikova G."/>
            <person name="Lu M."/>
            <person name="Detter J.C."/>
            <person name="Han C."/>
            <person name="Tapia R."/>
            <person name="Land M."/>
            <person name="Hauser L."/>
            <person name="Kyrpides N."/>
            <person name="Ivanova N."/>
            <person name="Pagani I."/>
            <person name="Stolz J."/>
            <person name="Arkin A."/>
            <person name="Dehal P."/>
            <person name="Oremland R."/>
            <person name="Saltikov C."/>
            <person name="Basu P."/>
            <person name="Hollibaugh J."/>
            <person name="Newman D."/>
            <person name="Stolyar S."/>
            <person name="Hazen T."/>
            <person name="Woyke T."/>
        </authorList>
    </citation>
    <scope>NUCLEOTIDE SEQUENCE [LARGE SCALE GENOMIC DNA]</scope>
    <source>
        <strain evidence="3">ATCC 700032 / DSM 10660 / SES-3</strain>
    </source>
</reference>
<dbReference type="InterPro" id="IPR050723">
    <property type="entry name" value="CFA/CMAS"/>
</dbReference>
<accession>I3XZV6</accession>
<dbReference type="OrthoDB" id="9790700at2"/>
<dbReference type="SUPFAM" id="SSF53335">
    <property type="entry name" value="S-adenosyl-L-methionine-dependent methyltransferases"/>
    <property type="match status" value="1"/>
</dbReference>
<keyword evidence="3" id="KW-1185">Reference proteome</keyword>
<dbReference type="PANTHER" id="PTHR43667">
    <property type="entry name" value="CYCLOPROPANE-FATTY-ACYL-PHOSPHOLIPID SYNTHASE"/>
    <property type="match status" value="1"/>
</dbReference>
<evidence type="ECO:0000313" key="2">
    <source>
        <dbReference type="EMBL" id="AFL69480.1"/>
    </source>
</evidence>
<evidence type="ECO:0000259" key="1">
    <source>
        <dbReference type="Pfam" id="PF13649"/>
    </source>
</evidence>
<dbReference type="Gene3D" id="3.40.50.150">
    <property type="entry name" value="Vaccinia Virus protein VP39"/>
    <property type="match status" value="1"/>
</dbReference>
<dbReference type="AlphaFoldDB" id="I3XZV6"/>
<dbReference type="KEGG" id="sba:Sulba_2205"/>
<evidence type="ECO:0000313" key="3">
    <source>
        <dbReference type="Proteomes" id="UP000006176"/>
    </source>
</evidence>
<gene>
    <name evidence="2" type="ordered locus">Sulba_2205</name>
</gene>
<organism evidence="2 3">
    <name type="scientific">Sulfurospirillum barnesii (strain ATCC 700032 / DSM 10660 / SES-3)</name>
    <dbReference type="NCBI Taxonomy" id="760154"/>
    <lineage>
        <taxon>Bacteria</taxon>
        <taxon>Pseudomonadati</taxon>
        <taxon>Campylobacterota</taxon>
        <taxon>Epsilonproteobacteria</taxon>
        <taxon>Campylobacterales</taxon>
        <taxon>Sulfurospirillaceae</taxon>
        <taxon>Sulfurospirillum</taxon>
    </lineage>
</organism>
<dbReference type="EMBL" id="CP003333">
    <property type="protein sequence ID" value="AFL69480.1"/>
    <property type="molecule type" value="Genomic_DNA"/>
</dbReference>
<dbReference type="Pfam" id="PF13649">
    <property type="entry name" value="Methyltransf_25"/>
    <property type="match status" value="1"/>
</dbReference>
<dbReference type="PANTHER" id="PTHR43667:SF2">
    <property type="entry name" value="FATTY ACID C-METHYL TRANSFERASE"/>
    <property type="match status" value="1"/>
</dbReference>
<dbReference type="Proteomes" id="UP000006176">
    <property type="component" value="Chromosome"/>
</dbReference>